<evidence type="ECO:0000256" key="2">
    <source>
        <dbReference type="ARBA" id="ARBA00004123"/>
    </source>
</evidence>
<dbReference type="GO" id="GO:0003887">
    <property type="term" value="F:DNA-directed DNA polymerase activity"/>
    <property type="evidence" value="ECO:0007669"/>
    <property type="project" value="UniProtKB-KW"/>
</dbReference>
<keyword evidence="9" id="KW-0540">Nuclease</keyword>
<keyword evidence="12" id="KW-0255">Endonuclease</keyword>
<evidence type="ECO:0000256" key="4">
    <source>
        <dbReference type="ARBA" id="ARBA00012493"/>
    </source>
</evidence>
<keyword evidence="14" id="KW-0460">Magnesium</keyword>
<dbReference type="Gene3D" id="3.30.70.270">
    <property type="match status" value="2"/>
</dbReference>
<dbReference type="GO" id="GO:0004190">
    <property type="term" value="F:aspartic-type endopeptidase activity"/>
    <property type="evidence" value="ECO:0007669"/>
    <property type="project" value="UniProtKB-KW"/>
</dbReference>
<keyword evidence="7" id="KW-0808">Transferase</keyword>
<dbReference type="GO" id="GO:0003677">
    <property type="term" value="F:DNA binding"/>
    <property type="evidence" value="ECO:0007669"/>
    <property type="project" value="UniProtKB-KW"/>
</dbReference>
<evidence type="ECO:0000256" key="10">
    <source>
        <dbReference type="ARBA" id="ARBA00022723"/>
    </source>
</evidence>
<evidence type="ECO:0000256" key="23">
    <source>
        <dbReference type="ARBA" id="ARBA00025615"/>
    </source>
</evidence>
<dbReference type="GO" id="GO:0046872">
    <property type="term" value="F:metal ion binding"/>
    <property type="evidence" value="ECO:0007669"/>
    <property type="project" value="UniProtKB-KW"/>
</dbReference>
<keyword evidence="21" id="KW-0539">Nucleus</keyword>
<dbReference type="InterPro" id="IPR050951">
    <property type="entry name" value="Retrovirus_Pol_polyprotein"/>
</dbReference>
<dbReference type="Proteomes" id="UP000095605">
    <property type="component" value="Unassembled WGS sequence"/>
</dbReference>
<dbReference type="PROSITE" id="PS50994">
    <property type="entry name" value="INTEGRASE"/>
    <property type="match status" value="1"/>
</dbReference>
<keyword evidence="8" id="KW-0548">Nucleotidyltransferase</keyword>
<dbReference type="GO" id="GO:0006508">
    <property type="term" value="P:proteolysis"/>
    <property type="evidence" value="ECO:0007669"/>
    <property type="project" value="UniProtKB-KW"/>
</dbReference>
<dbReference type="EC" id="2.7.7.49" evidence="4"/>
<gene>
    <name evidence="26" type="ORF">AWRI3578_g1473</name>
</gene>
<accession>A0A1E5RLI4</accession>
<dbReference type="CDD" id="cd00303">
    <property type="entry name" value="retropepsin_like"/>
    <property type="match status" value="1"/>
</dbReference>
<keyword evidence="20" id="KW-0233">DNA recombination</keyword>
<keyword evidence="19" id="KW-0238">DNA-binding</keyword>
<name>A0A1E5RLI4_9ASCO</name>
<dbReference type="InterPro" id="IPR043502">
    <property type="entry name" value="DNA/RNA_pol_sf"/>
</dbReference>
<evidence type="ECO:0000256" key="20">
    <source>
        <dbReference type="ARBA" id="ARBA00023172"/>
    </source>
</evidence>
<protein>
    <recommendedName>
        <fullName evidence="4">RNA-directed DNA polymerase</fullName>
        <ecNumber evidence="4">2.7.7.49</ecNumber>
    </recommendedName>
</protein>
<dbReference type="InterPro" id="IPR001969">
    <property type="entry name" value="Aspartic_peptidase_AS"/>
</dbReference>
<evidence type="ECO:0000256" key="7">
    <source>
        <dbReference type="ARBA" id="ARBA00022679"/>
    </source>
</evidence>
<evidence type="ECO:0000256" key="16">
    <source>
        <dbReference type="ARBA" id="ARBA00022908"/>
    </source>
</evidence>
<comment type="subcellular location">
    <subcellularLocation>
        <location evidence="3">Cytoplasm</location>
    </subcellularLocation>
    <subcellularLocation>
        <location evidence="2">Nucleus</location>
    </subcellularLocation>
</comment>
<evidence type="ECO:0000256" key="12">
    <source>
        <dbReference type="ARBA" id="ARBA00022759"/>
    </source>
</evidence>
<keyword evidence="18" id="KW-0239">DNA-directed DNA polymerase</keyword>
<dbReference type="GO" id="GO:0005634">
    <property type="term" value="C:nucleus"/>
    <property type="evidence" value="ECO:0007669"/>
    <property type="project" value="UniProtKB-SubCell"/>
</dbReference>
<feature type="domain" description="Integrase catalytic" evidence="25">
    <location>
        <begin position="1063"/>
        <end position="1226"/>
    </location>
</feature>
<dbReference type="InterPro" id="IPR041373">
    <property type="entry name" value="RT_RNaseH"/>
</dbReference>
<dbReference type="PANTHER" id="PTHR37984:SF5">
    <property type="entry name" value="PROTEIN NYNRIN-LIKE"/>
    <property type="match status" value="1"/>
</dbReference>
<dbReference type="Pfam" id="PF12384">
    <property type="entry name" value="Peptidase_A2B"/>
    <property type="match status" value="1"/>
</dbReference>
<keyword evidence="15" id="KW-0694">RNA-binding</keyword>
<dbReference type="Gene3D" id="3.30.420.10">
    <property type="entry name" value="Ribonuclease H-like superfamily/Ribonuclease H"/>
    <property type="match status" value="1"/>
</dbReference>
<evidence type="ECO:0000256" key="14">
    <source>
        <dbReference type="ARBA" id="ARBA00022842"/>
    </source>
</evidence>
<keyword evidence="6" id="KW-0645">Protease</keyword>
<dbReference type="PANTHER" id="PTHR37984">
    <property type="entry name" value="PROTEIN CBG26694"/>
    <property type="match status" value="1"/>
</dbReference>
<dbReference type="PROSITE" id="PS00141">
    <property type="entry name" value="ASP_PROTEASE"/>
    <property type="match status" value="1"/>
</dbReference>
<dbReference type="CDD" id="cd09274">
    <property type="entry name" value="RNase_HI_RT_Ty3"/>
    <property type="match status" value="1"/>
</dbReference>
<dbReference type="SUPFAM" id="SSF56672">
    <property type="entry name" value="DNA/RNA polymerases"/>
    <property type="match status" value="1"/>
</dbReference>
<dbReference type="Gene3D" id="1.10.340.70">
    <property type="match status" value="1"/>
</dbReference>
<evidence type="ECO:0000313" key="26">
    <source>
        <dbReference type="EMBL" id="OEJ87790.1"/>
    </source>
</evidence>
<keyword evidence="13" id="KW-0378">Hydrolase</keyword>
<evidence type="ECO:0000256" key="22">
    <source>
        <dbReference type="ARBA" id="ARBA00025590"/>
    </source>
</evidence>
<keyword evidence="11" id="KW-0064">Aspartyl protease</keyword>
<dbReference type="Pfam" id="PF17921">
    <property type="entry name" value="Integrase_H2C2"/>
    <property type="match status" value="1"/>
</dbReference>
<dbReference type="Pfam" id="PF00078">
    <property type="entry name" value="RVT_1"/>
    <property type="match status" value="1"/>
</dbReference>
<evidence type="ECO:0000256" key="15">
    <source>
        <dbReference type="ARBA" id="ARBA00022884"/>
    </source>
</evidence>
<dbReference type="InterPro" id="IPR056924">
    <property type="entry name" value="SH3_Tf2-1"/>
</dbReference>
<evidence type="ECO:0000259" key="25">
    <source>
        <dbReference type="PROSITE" id="PS50994"/>
    </source>
</evidence>
<evidence type="ECO:0000256" key="11">
    <source>
        <dbReference type="ARBA" id="ARBA00022750"/>
    </source>
</evidence>
<evidence type="ECO:0000256" key="3">
    <source>
        <dbReference type="ARBA" id="ARBA00004496"/>
    </source>
</evidence>
<evidence type="ECO:0000256" key="21">
    <source>
        <dbReference type="ARBA" id="ARBA00023242"/>
    </source>
</evidence>
<dbReference type="InterPro" id="IPR036397">
    <property type="entry name" value="RNaseH_sf"/>
</dbReference>
<dbReference type="OrthoDB" id="3973452at2759"/>
<keyword evidence="10" id="KW-0479">Metal-binding</keyword>
<keyword evidence="27" id="KW-1185">Reference proteome</keyword>
<keyword evidence="16" id="KW-0229">DNA integration</keyword>
<dbReference type="GO" id="GO:0015074">
    <property type="term" value="P:DNA integration"/>
    <property type="evidence" value="ECO:0007669"/>
    <property type="project" value="UniProtKB-KW"/>
</dbReference>
<comment type="function">
    <text evidence="22">Reverse transcriptase/ribonuclease H (RT) is a multifunctional enzyme that catalyzes the conversion of the retro-elements RNA genome into dsDNA within the VLP. The enzyme displays a DNA polymerase activity that can copy either DNA or RNA templates, and a ribonuclease H (RNase H) activity that cleaves the RNA strand of RNA-DNA heteroduplexes during plus-strand synthesis and hydrolyzes RNA primers. The conversion leads to a linear dsDNA copy of the retrotransposon that includes long terminal repeats (LTRs) at both ends.</text>
</comment>
<comment type="catalytic activity">
    <reaction evidence="1">
        <text>Endonucleolytic cleavage to 5'-phosphomonoester.</text>
        <dbReference type="EC" id="3.1.26.4"/>
    </reaction>
</comment>
<dbReference type="Pfam" id="PF17917">
    <property type="entry name" value="RT_RNaseH"/>
    <property type="match status" value="1"/>
</dbReference>
<keyword evidence="5" id="KW-0963">Cytoplasm</keyword>
<dbReference type="Gene3D" id="3.10.10.10">
    <property type="entry name" value="HIV Type 1 Reverse Transcriptase, subunit A, domain 1"/>
    <property type="match status" value="1"/>
</dbReference>
<feature type="domain" description="Reverse transcriptase" evidence="24">
    <location>
        <begin position="511"/>
        <end position="688"/>
    </location>
</feature>
<dbReference type="GO" id="GO:0003723">
    <property type="term" value="F:RNA binding"/>
    <property type="evidence" value="ECO:0007669"/>
    <property type="project" value="UniProtKB-KW"/>
</dbReference>
<dbReference type="SUPFAM" id="SSF53098">
    <property type="entry name" value="Ribonuclease H-like"/>
    <property type="match status" value="1"/>
</dbReference>
<dbReference type="InterPro" id="IPR021109">
    <property type="entry name" value="Peptidase_aspartic_dom_sf"/>
</dbReference>
<evidence type="ECO:0000256" key="1">
    <source>
        <dbReference type="ARBA" id="ARBA00000077"/>
    </source>
</evidence>
<dbReference type="GO" id="GO:0004523">
    <property type="term" value="F:RNA-DNA hybrid ribonuclease activity"/>
    <property type="evidence" value="ECO:0007669"/>
    <property type="project" value="UniProtKB-EC"/>
</dbReference>
<dbReference type="InterPro" id="IPR012337">
    <property type="entry name" value="RNaseH-like_sf"/>
</dbReference>
<dbReference type="CDD" id="cd01647">
    <property type="entry name" value="RT_LTR"/>
    <property type="match status" value="1"/>
</dbReference>
<organism evidence="26 27">
    <name type="scientific">Hanseniaspora opuntiae</name>
    <dbReference type="NCBI Taxonomy" id="211096"/>
    <lineage>
        <taxon>Eukaryota</taxon>
        <taxon>Fungi</taxon>
        <taxon>Dikarya</taxon>
        <taxon>Ascomycota</taxon>
        <taxon>Saccharomycotina</taxon>
        <taxon>Saccharomycetes</taxon>
        <taxon>Saccharomycodales</taxon>
        <taxon>Saccharomycodaceae</taxon>
        <taxon>Hanseniaspora</taxon>
    </lineage>
</organism>
<evidence type="ECO:0000256" key="8">
    <source>
        <dbReference type="ARBA" id="ARBA00022695"/>
    </source>
</evidence>
<dbReference type="EMBL" id="LPNL01000004">
    <property type="protein sequence ID" value="OEJ87790.1"/>
    <property type="molecule type" value="Genomic_DNA"/>
</dbReference>
<keyword evidence="17" id="KW-0695">RNA-directed DNA polymerase</keyword>
<evidence type="ECO:0000256" key="6">
    <source>
        <dbReference type="ARBA" id="ARBA00022670"/>
    </source>
</evidence>
<evidence type="ECO:0000256" key="13">
    <source>
        <dbReference type="ARBA" id="ARBA00022801"/>
    </source>
</evidence>
<comment type="caution">
    <text evidence="26">The sequence shown here is derived from an EMBL/GenBank/DDBJ whole genome shotgun (WGS) entry which is preliminary data.</text>
</comment>
<proteinExistence type="predicted"/>
<reference evidence="27" key="1">
    <citation type="journal article" date="2016" name="Genome Announc.">
        <title>Genome sequences of three species of Hanseniaspora isolated from spontaneous wine fermentations.</title>
        <authorList>
            <person name="Sternes P.R."/>
            <person name="Lee D."/>
            <person name="Kutyna D.R."/>
            <person name="Borneman A.R."/>
        </authorList>
    </citation>
    <scope>NUCLEOTIDE SEQUENCE [LARGE SCALE GENOMIC DNA]</scope>
    <source>
        <strain evidence="27">AWRI3578</strain>
    </source>
</reference>
<dbReference type="InterPro" id="IPR001584">
    <property type="entry name" value="Integrase_cat-core"/>
</dbReference>
<dbReference type="SUPFAM" id="SSF50630">
    <property type="entry name" value="Acid proteases"/>
    <property type="match status" value="1"/>
</dbReference>
<evidence type="ECO:0000259" key="24">
    <source>
        <dbReference type="PROSITE" id="PS50878"/>
    </source>
</evidence>
<comment type="function">
    <text evidence="23">Integrase (IN) targets the VLP to the nucleus, where a subparticle preintegration complex (PIC) containing at least integrase and the newly synthesized dsDNA copy of the retrotransposon must transit the nuclear membrane. Once in the nucleus, integrase performs the integration of the dsDNA into the host genome.</text>
</comment>
<dbReference type="GO" id="GO:0006310">
    <property type="term" value="P:DNA recombination"/>
    <property type="evidence" value="ECO:0007669"/>
    <property type="project" value="UniProtKB-KW"/>
</dbReference>
<dbReference type="InterPro" id="IPR043128">
    <property type="entry name" value="Rev_trsase/Diguanyl_cyclase"/>
</dbReference>
<sequence length="1444" mass="160951">MDPEQFRKDVTFLSSNSQYMNAHKYDGNPDSLSAKVGLLSAWNGFVTKYKSGASEHAFNVVFTSFLTSTAASWASDQDYTVPHHEFLFKFNNFFQTSNESLRSFKNAASFKFTCKDFASEFIAFKTLHGCLEEYHADDRHFTLMMYAALPQSVIGLLPSTDFQSSDTLYRAVASILTNKPVIHYDINPTPAANTDPDAMEIDSLGIFQISSAAIADVITQYEDFITANESEDSSIIELDAIRTRFARSPDVQRSARNCFYFSTFSIEAPLLSLTDSSLPTLDVELIEAPLVGTQRVIDVTINSQVVAALLDTGAASSFITYDLAMQLHLPIAETASPIKVKGAFSTTSNTASSITALTFAASDLSPPVTISLYVVDNIGKNNLIIGDPVLQMYPELLLPLCSVDTVETDSYFDDVVMTYYIDTYQNDNRVDISPVFVPAFEQHVKPHQKVISKLLDDYKDCVADKLPTSSTTSNYRHSIELIPNAALPKSNPFNLSLTEEREVANQVQNLLDLGHIVPSTSPLSSPVLLVKKKDGSFRMVIDYRKLNKATVDDPFPIPRISTLLAKIGSASIFSKLDLLSGYHQVNMEPADAFKTAFVTHNGKYHFKVMPFGLKNAPATFCRMMADIFRSCPFVLVYLDDILIFSNTPEEHLDHVKFVLDTLKANSLVAKKSKCEFFQSTVDFLGCTVTANSITPSASKVSAVKNFATPKTPKDVKSFLGLINYVRKFIPKCSELSLPLIDFECGRTTTMGPQQMESFRKLQNAITSGPVLTTFKPDVPLRLTTDASIKGVGGYLEHIDNSGKTLGIIGYYSGALSSHEKNYPVRELELLGVVRSLEHFRYYLLGRKFVLRTDHQSLLSLKNLDKPPSGRLIRHLDKLAEFGYDIQYLKGSENVVADPLSRLTDFTVDVPPVYDLHTDGPPLFDSSTWSKHYADDPYCAAYLSSVDENFTATPQTIVHKTFKKYTKVFKRSSIARANLSLINGLIHHKGRLVVPHQEIDTLFKAFHSHNIFGGHYATSKTLKKLENYYFPKKHDTIKKLISECPNCQLTKDTDKIAKYGLVKPLETPSGRWTDISMDFITGLPTTPSGHNAILLICCRFTKRVILLPAKTTWTSADTWNAVYHFVILTHGLINTIVSDRDVRITGKWFREMCESFRIKQLLSTTNHPQTDGQSERTIRTIIESLRASHFGDHSDWDVHLKEAEFAYNTSPHSTIKITPAFADVGYELGSPDVHLNSALNSRSDNAREHARKLKAIKLQVKDAIEDARVAMQSSNKAASKVEVKLKVGDLVLIHKDAYYTSTLAAKLGSLFIGPFRVVDVVSDNAYVIDIPIHLTRVNRTFNINRLKPFKTSDKYVQNPPKSLGEAGLRVKEVLSVVGVSFQHEHVLTKFRDVDPAVTIPVSFEAFLTLGRGRCESLLRNLKNVISHDANPTATNAIDALIKNLH</sequence>
<dbReference type="GO" id="GO:0005737">
    <property type="term" value="C:cytoplasm"/>
    <property type="evidence" value="ECO:0007669"/>
    <property type="project" value="UniProtKB-SubCell"/>
</dbReference>
<evidence type="ECO:0000256" key="5">
    <source>
        <dbReference type="ARBA" id="ARBA00022490"/>
    </source>
</evidence>
<dbReference type="InterPro" id="IPR041588">
    <property type="entry name" value="Integrase_H2C2"/>
</dbReference>
<evidence type="ECO:0000256" key="19">
    <source>
        <dbReference type="ARBA" id="ARBA00023125"/>
    </source>
</evidence>
<dbReference type="InterPro" id="IPR000477">
    <property type="entry name" value="RT_dom"/>
</dbReference>
<evidence type="ECO:0000256" key="9">
    <source>
        <dbReference type="ARBA" id="ARBA00022722"/>
    </source>
</evidence>
<evidence type="ECO:0000313" key="27">
    <source>
        <dbReference type="Proteomes" id="UP000095605"/>
    </source>
</evidence>
<dbReference type="Pfam" id="PF24626">
    <property type="entry name" value="SH3_Tf2-1"/>
    <property type="match status" value="1"/>
</dbReference>
<evidence type="ECO:0000256" key="17">
    <source>
        <dbReference type="ARBA" id="ARBA00022918"/>
    </source>
</evidence>
<evidence type="ECO:0000256" key="18">
    <source>
        <dbReference type="ARBA" id="ARBA00022932"/>
    </source>
</evidence>
<dbReference type="InterPro" id="IPR024650">
    <property type="entry name" value="Peptidase_A2B"/>
</dbReference>
<dbReference type="PROSITE" id="PS50878">
    <property type="entry name" value="RT_POL"/>
    <property type="match status" value="1"/>
</dbReference>
<dbReference type="GO" id="GO:0003964">
    <property type="term" value="F:RNA-directed DNA polymerase activity"/>
    <property type="evidence" value="ECO:0007669"/>
    <property type="project" value="UniProtKB-KW"/>
</dbReference>
<dbReference type="Gene3D" id="2.40.70.10">
    <property type="entry name" value="Acid Proteases"/>
    <property type="match status" value="1"/>
</dbReference>